<evidence type="ECO:0000256" key="4">
    <source>
        <dbReference type="PROSITE-ProRule" id="PRU01343"/>
    </source>
</evidence>
<feature type="compositionally biased region" description="Polar residues" evidence="6">
    <location>
        <begin position="111"/>
        <end position="121"/>
    </location>
</feature>
<gene>
    <name evidence="8" type="ORF">B2J93_2247</name>
</gene>
<feature type="compositionally biased region" description="Polar residues" evidence="6">
    <location>
        <begin position="9"/>
        <end position="32"/>
    </location>
</feature>
<dbReference type="EMBL" id="MZNU01000391">
    <property type="protein sequence ID" value="OWO98512.1"/>
    <property type="molecule type" value="Genomic_DNA"/>
</dbReference>
<keyword evidence="2 4" id="KW-0863">Zinc-finger</keyword>
<proteinExistence type="predicted"/>
<protein>
    <recommendedName>
        <fullName evidence="7">GRF-type domain-containing protein</fullName>
    </recommendedName>
</protein>
<evidence type="ECO:0000256" key="1">
    <source>
        <dbReference type="ARBA" id="ARBA00022723"/>
    </source>
</evidence>
<evidence type="ECO:0000256" key="5">
    <source>
        <dbReference type="SAM" id="Coils"/>
    </source>
</evidence>
<organism evidence="8 9">
    <name type="scientific">Diplocarpon coronariae</name>
    <dbReference type="NCBI Taxonomy" id="2795749"/>
    <lineage>
        <taxon>Eukaryota</taxon>
        <taxon>Fungi</taxon>
        <taxon>Dikarya</taxon>
        <taxon>Ascomycota</taxon>
        <taxon>Pezizomycotina</taxon>
        <taxon>Leotiomycetes</taxon>
        <taxon>Helotiales</taxon>
        <taxon>Drepanopezizaceae</taxon>
        <taxon>Diplocarpon</taxon>
    </lineage>
</organism>
<reference evidence="8 9" key="1">
    <citation type="submission" date="2017-04" db="EMBL/GenBank/DDBJ databases">
        <title>Draft genome sequence of Marssonina coronaria NL1: causal agent of apple blotch.</title>
        <authorList>
            <person name="Cheng Q."/>
        </authorList>
    </citation>
    <scope>NUCLEOTIDE SEQUENCE [LARGE SCALE GENOMIC DNA]</scope>
    <source>
        <strain evidence="8 9">NL1</strain>
    </source>
</reference>
<keyword evidence="9" id="KW-1185">Reference proteome</keyword>
<feature type="region of interest" description="Disordered" evidence="6">
    <location>
        <begin position="1"/>
        <end position="32"/>
    </location>
</feature>
<sequence>MRAEKEKITPQNSPQSSPRISPRNKQGTQSAQEIIRRQGWTGTFAQGKWFCNCSKPRRQANCVTVKRPGLHQGQKFWRCPADRDEQCDFFVWAHEDLMARAWLRKANPEISSTTPMKQGHNSADAESPGTGSSRKPTIMDKWTSGSKRPFEAEEEEQGGEREEVEEQCGIDDWATCSQGNVRDASSPRKSKKRARFDTPRQAFTEKLAACKTSLPTPNTGCRGEEETPEARRLQAMRASPTPVQLGAAINLGGRDEPEPAHQDLCTLVMGLIAEDTKLKRSTKLQIRHEIEQESQRHQAEVRGYKKTIKRLIEAMDNLEAALGNQFSDDDAVVLSD</sequence>
<evidence type="ECO:0000256" key="2">
    <source>
        <dbReference type="ARBA" id="ARBA00022771"/>
    </source>
</evidence>
<keyword evidence="5" id="KW-0175">Coiled coil</keyword>
<dbReference type="InParanoid" id="A0A218YTS5"/>
<evidence type="ECO:0000313" key="8">
    <source>
        <dbReference type="EMBL" id="OWO98512.1"/>
    </source>
</evidence>
<comment type="caution">
    <text evidence="8">The sequence shown here is derived from an EMBL/GenBank/DDBJ whole genome shotgun (WGS) entry which is preliminary data.</text>
</comment>
<dbReference type="GO" id="GO:0008270">
    <property type="term" value="F:zinc ion binding"/>
    <property type="evidence" value="ECO:0007669"/>
    <property type="project" value="UniProtKB-KW"/>
</dbReference>
<dbReference type="STRING" id="503106.A0A218YTS5"/>
<feature type="compositionally biased region" description="Acidic residues" evidence="6">
    <location>
        <begin position="152"/>
        <end position="169"/>
    </location>
</feature>
<dbReference type="Pfam" id="PF06839">
    <property type="entry name" value="Zn_ribbon_GRF"/>
    <property type="match status" value="1"/>
</dbReference>
<feature type="domain" description="GRF-type" evidence="7">
    <location>
        <begin position="51"/>
        <end position="96"/>
    </location>
</feature>
<evidence type="ECO:0000256" key="6">
    <source>
        <dbReference type="SAM" id="MobiDB-lite"/>
    </source>
</evidence>
<feature type="region of interest" description="Disordered" evidence="6">
    <location>
        <begin position="111"/>
        <end position="196"/>
    </location>
</feature>
<evidence type="ECO:0000256" key="3">
    <source>
        <dbReference type="ARBA" id="ARBA00022833"/>
    </source>
</evidence>
<dbReference type="OrthoDB" id="3553367at2759"/>
<dbReference type="PROSITE" id="PS51999">
    <property type="entry name" value="ZF_GRF"/>
    <property type="match status" value="1"/>
</dbReference>
<keyword evidence="1" id="KW-0479">Metal-binding</keyword>
<keyword evidence="3" id="KW-0862">Zinc</keyword>
<evidence type="ECO:0000259" key="7">
    <source>
        <dbReference type="PROSITE" id="PS51999"/>
    </source>
</evidence>
<dbReference type="AlphaFoldDB" id="A0A218YTS5"/>
<feature type="coiled-coil region" evidence="5">
    <location>
        <begin position="287"/>
        <end position="321"/>
    </location>
</feature>
<dbReference type="InterPro" id="IPR010666">
    <property type="entry name" value="Znf_GRF"/>
</dbReference>
<evidence type="ECO:0000313" key="9">
    <source>
        <dbReference type="Proteomes" id="UP000242519"/>
    </source>
</evidence>
<dbReference type="Proteomes" id="UP000242519">
    <property type="component" value="Unassembled WGS sequence"/>
</dbReference>
<accession>A0A218YTS5</accession>
<name>A0A218YTS5_9HELO</name>